<evidence type="ECO:0000313" key="4">
    <source>
        <dbReference type="Proteomes" id="UP000238916"/>
    </source>
</evidence>
<dbReference type="Proteomes" id="UP000238916">
    <property type="component" value="Unassembled WGS sequence"/>
</dbReference>
<dbReference type="Gene3D" id="3.40.109.10">
    <property type="entry name" value="NADH Oxidase"/>
    <property type="match status" value="1"/>
</dbReference>
<dbReference type="SUPFAM" id="SSF55469">
    <property type="entry name" value="FMN-dependent nitroreductase-like"/>
    <property type="match status" value="1"/>
</dbReference>
<keyword evidence="1" id="KW-0520">NAD</keyword>
<proteinExistence type="predicted"/>
<evidence type="ECO:0000313" key="3">
    <source>
        <dbReference type="EMBL" id="SPF42926.1"/>
    </source>
</evidence>
<evidence type="ECO:0000256" key="1">
    <source>
        <dbReference type="ARBA" id="ARBA00023027"/>
    </source>
</evidence>
<dbReference type="InterPro" id="IPR050627">
    <property type="entry name" value="Nitroreductase/BluB"/>
</dbReference>
<evidence type="ECO:0000259" key="2">
    <source>
        <dbReference type="Pfam" id="PF00881"/>
    </source>
</evidence>
<reference evidence="4" key="1">
    <citation type="submission" date="2018-02" db="EMBL/GenBank/DDBJ databases">
        <authorList>
            <person name="Hausmann B."/>
        </authorList>
    </citation>
    <scope>NUCLEOTIDE SEQUENCE [LARGE SCALE GENOMIC DNA]</scope>
    <source>
        <strain evidence="4">Peat soil MAG SbF1</strain>
    </source>
</reference>
<dbReference type="GO" id="GO:0005829">
    <property type="term" value="C:cytosol"/>
    <property type="evidence" value="ECO:0007669"/>
    <property type="project" value="TreeGrafter"/>
</dbReference>
<dbReference type="Pfam" id="PF00881">
    <property type="entry name" value="Nitroreductase"/>
    <property type="match status" value="1"/>
</dbReference>
<dbReference type="GO" id="GO:0046857">
    <property type="term" value="F:oxidoreductase activity, acting on other nitrogenous compounds as donors, with NAD or NADP as acceptor"/>
    <property type="evidence" value="ECO:0007669"/>
    <property type="project" value="TreeGrafter"/>
</dbReference>
<dbReference type="AlphaFoldDB" id="A0A2U3KTD8"/>
<name>A0A2U3KTD8_9FIRM</name>
<dbReference type="InterPro" id="IPR029479">
    <property type="entry name" value="Nitroreductase"/>
</dbReference>
<dbReference type="EMBL" id="OMOF01000188">
    <property type="protein sequence ID" value="SPF42926.1"/>
    <property type="molecule type" value="Genomic_DNA"/>
</dbReference>
<dbReference type="PANTHER" id="PTHR23026:SF125">
    <property type="entry name" value="OXYGEN-INSENSITIVE NAD(P)H NITROREDUCTASE"/>
    <property type="match status" value="1"/>
</dbReference>
<dbReference type="PANTHER" id="PTHR23026">
    <property type="entry name" value="NADPH NITROREDUCTASE"/>
    <property type="match status" value="1"/>
</dbReference>
<feature type="domain" description="Nitroreductase" evidence="2">
    <location>
        <begin position="8"/>
        <end position="166"/>
    </location>
</feature>
<dbReference type="InterPro" id="IPR000415">
    <property type="entry name" value="Nitroreductase-like"/>
</dbReference>
<protein>
    <submittedName>
        <fullName evidence="3">Nitroreductase family protein</fullName>
    </submittedName>
</protein>
<sequence>MNETIQTILNRRSIRAYKQEQIKDDDLQIILNAGMYAPSAMNQQSWHFTAVQNKETLQKINQTIKSYFLKSGNQRFEDMAKSENFNILYSAPTLIIVSGDEKAIAPQCDSVLAMGNMFLAASSIGIGSCWIHAITQLSSSEQGNTLISELGIPTGNKIFASGVFGYPAVAAPTATPRKENSVNIIR</sequence>
<gene>
    <name evidence="3" type="ORF">SBF1_2680018</name>
</gene>
<dbReference type="GO" id="GO:0046256">
    <property type="term" value="P:2,4,6-trinitrotoluene catabolic process"/>
    <property type="evidence" value="ECO:0007669"/>
    <property type="project" value="TreeGrafter"/>
</dbReference>
<accession>A0A2U3KTD8</accession>
<organism evidence="3 4">
    <name type="scientific">Candidatus Desulfosporosinus infrequens</name>
    <dbReference type="NCBI Taxonomy" id="2043169"/>
    <lineage>
        <taxon>Bacteria</taxon>
        <taxon>Bacillati</taxon>
        <taxon>Bacillota</taxon>
        <taxon>Clostridia</taxon>
        <taxon>Eubacteriales</taxon>
        <taxon>Desulfitobacteriaceae</taxon>
        <taxon>Desulfosporosinus</taxon>
    </lineage>
</organism>
<dbReference type="OrthoDB" id="9812105at2"/>